<evidence type="ECO:0000256" key="11">
    <source>
        <dbReference type="ARBA" id="ARBA00023326"/>
    </source>
</evidence>
<name>A0AAN9IB23_CROPI</name>
<accession>A0AAN9IB23</accession>
<comment type="similarity">
    <text evidence="3">Belongs to the glycosyl hydrolase 18 family. Chitinase class II subfamily.</text>
</comment>
<keyword evidence="6 13" id="KW-0378">Hydrolase</keyword>
<keyword evidence="10 13" id="KW-0326">Glycosidase</keyword>
<dbReference type="InterPro" id="IPR050542">
    <property type="entry name" value="Glycosyl_Hydrlase18_Chitinase"/>
</dbReference>
<protein>
    <recommendedName>
        <fullName evidence="12">Acidic endochitinase</fullName>
        <ecNumber evidence="4">3.2.1.14</ecNumber>
    </recommendedName>
</protein>
<dbReference type="PROSITE" id="PS01095">
    <property type="entry name" value="GH18_1"/>
    <property type="match status" value="1"/>
</dbReference>
<dbReference type="GO" id="GO:0005576">
    <property type="term" value="C:extracellular region"/>
    <property type="evidence" value="ECO:0007669"/>
    <property type="project" value="UniProtKB-SubCell"/>
</dbReference>
<dbReference type="AlphaFoldDB" id="A0AAN9IB23"/>
<dbReference type="InterPro" id="IPR045321">
    <property type="entry name" value="Cts1-like"/>
</dbReference>
<dbReference type="Gene3D" id="3.20.20.80">
    <property type="entry name" value="Glycosidases"/>
    <property type="match status" value="1"/>
</dbReference>
<dbReference type="PANTHER" id="PTHR45708:SF31">
    <property type="entry name" value="III ACIDIC ENDOCHITINASE, PUTATIVE-RELATED"/>
    <property type="match status" value="1"/>
</dbReference>
<dbReference type="Proteomes" id="UP001372338">
    <property type="component" value="Unassembled WGS sequence"/>
</dbReference>
<evidence type="ECO:0000256" key="8">
    <source>
        <dbReference type="ARBA" id="ARBA00023157"/>
    </source>
</evidence>
<evidence type="ECO:0000256" key="6">
    <source>
        <dbReference type="ARBA" id="ARBA00022801"/>
    </source>
</evidence>
<organism evidence="16 17">
    <name type="scientific">Crotalaria pallida</name>
    <name type="common">Smooth rattlebox</name>
    <name type="synonym">Crotalaria striata</name>
    <dbReference type="NCBI Taxonomy" id="3830"/>
    <lineage>
        <taxon>Eukaryota</taxon>
        <taxon>Viridiplantae</taxon>
        <taxon>Streptophyta</taxon>
        <taxon>Embryophyta</taxon>
        <taxon>Tracheophyta</taxon>
        <taxon>Spermatophyta</taxon>
        <taxon>Magnoliopsida</taxon>
        <taxon>eudicotyledons</taxon>
        <taxon>Gunneridae</taxon>
        <taxon>Pentapetalae</taxon>
        <taxon>rosids</taxon>
        <taxon>fabids</taxon>
        <taxon>Fabales</taxon>
        <taxon>Fabaceae</taxon>
        <taxon>Papilionoideae</taxon>
        <taxon>50 kb inversion clade</taxon>
        <taxon>genistoids sensu lato</taxon>
        <taxon>core genistoids</taxon>
        <taxon>Crotalarieae</taxon>
        <taxon>Crotalaria</taxon>
    </lineage>
</organism>
<dbReference type="GO" id="GO:0000272">
    <property type="term" value="P:polysaccharide catabolic process"/>
    <property type="evidence" value="ECO:0007669"/>
    <property type="project" value="UniProtKB-KW"/>
</dbReference>
<evidence type="ECO:0000256" key="4">
    <source>
        <dbReference type="ARBA" id="ARBA00012729"/>
    </source>
</evidence>
<evidence type="ECO:0000256" key="3">
    <source>
        <dbReference type="ARBA" id="ARBA00009121"/>
    </source>
</evidence>
<dbReference type="GO" id="GO:0008843">
    <property type="term" value="F:endochitinase activity"/>
    <property type="evidence" value="ECO:0007669"/>
    <property type="project" value="UniProtKB-EC"/>
</dbReference>
<keyword evidence="7" id="KW-0146">Chitin degradation</keyword>
<evidence type="ECO:0000256" key="13">
    <source>
        <dbReference type="RuleBase" id="RU000489"/>
    </source>
</evidence>
<dbReference type="SUPFAM" id="SSF51445">
    <property type="entry name" value="(Trans)glycosidases"/>
    <property type="match status" value="1"/>
</dbReference>
<evidence type="ECO:0000256" key="14">
    <source>
        <dbReference type="SAM" id="SignalP"/>
    </source>
</evidence>
<dbReference type="InterPro" id="IPR017853">
    <property type="entry name" value="GH"/>
</dbReference>
<evidence type="ECO:0000256" key="12">
    <source>
        <dbReference type="ARBA" id="ARBA00073139"/>
    </source>
</evidence>
<feature type="domain" description="GH18" evidence="15">
    <location>
        <begin position="46"/>
        <end position="328"/>
    </location>
</feature>
<reference evidence="16 17" key="1">
    <citation type="submission" date="2024-01" db="EMBL/GenBank/DDBJ databases">
        <title>The genomes of 5 underutilized Papilionoideae crops provide insights into root nodulation and disease resistanc.</title>
        <authorList>
            <person name="Yuan L."/>
        </authorList>
    </citation>
    <scope>NUCLEOTIDE SEQUENCE [LARGE SCALE GENOMIC DNA]</scope>
    <source>
        <strain evidence="16">ZHUSHIDOU_FW_LH</strain>
        <tissue evidence="16">Leaf</tissue>
    </source>
</reference>
<keyword evidence="17" id="KW-1185">Reference proteome</keyword>
<comment type="caution">
    <text evidence="16">The sequence shown here is derived from an EMBL/GenBank/DDBJ whole genome shotgun (WGS) entry which is preliminary data.</text>
</comment>
<evidence type="ECO:0000256" key="1">
    <source>
        <dbReference type="ARBA" id="ARBA00000822"/>
    </source>
</evidence>
<dbReference type="InterPro" id="IPR001579">
    <property type="entry name" value="Glyco_hydro_18_chit_AS"/>
</dbReference>
<evidence type="ECO:0000256" key="9">
    <source>
        <dbReference type="ARBA" id="ARBA00023277"/>
    </source>
</evidence>
<dbReference type="EC" id="3.2.1.14" evidence="4"/>
<proteinExistence type="inferred from homology"/>
<evidence type="ECO:0000256" key="5">
    <source>
        <dbReference type="ARBA" id="ARBA00022525"/>
    </source>
</evidence>
<dbReference type="GO" id="GO:0006032">
    <property type="term" value="P:chitin catabolic process"/>
    <property type="evidence" value="ECO:0007669"/>
    <property type="project" value="UniProtKB-KW"/>
</dbReference>
<dbReference type="PROSITE" id="PS51910">
    <property type="entry name" value="GH18_2"/>
    <property type="match status" value="1"/>
</dbReference>
<evidence type="ECO:0000313" key="16">
    <source>
        <dbReference type="EMBL" id="KAK7270445.1"/>
    </source>
</evidence>
<evidence type="ECO:0000313" key="17">
    <source>
        <dbReference type="Proteomes" id="UP001372338"/>
    </source>
</evidence>
<keyword evidence="11" id="KW-0624">Polysaccharide degradation</keyword>
<keyword evidence="9" id="KW-0119">Carbohydrate metabolism</keyword>
<dbReference type="PANTHER" id="PTHR45708">
    <property type="entry name" value="ENDOCHITINASE"/>
    <property type="match status" value="1"/>
</dbReference>
<evidence type="ECO:0000256" key="2">
    <source>
        <dbReference type="ARBA" id="ARBA00004239"/>
    </source>
</evidence>
<comment type="subcellular location">
    <subcellularLocation>
        <location evidence="2">Secreted</location>
        <location evidence="2">Extracellular space</location>
    </subcellularLocation>
</comment>
<dbReference type="InterPro" id="IPR001223">
    <property type="entry name" value="Glyco_hydro18_cat"/>
</dbReference>
<dbReference type="CDD" id="cd02877">
    <property type="entry name" value="GH18_hevamine_XipI_class_III"/>
    <property type="match status" value="1"/>
</dbReference>
<feature type="chain" id="PRO_5043013989" description="Acidic endochitinase" evidence="14">
    <location>
        <begin position="24"/>
        <end position="352"/>
    </location>
</feature>
<dbReference type="Pfam" id="PF00704">
    <property type="entry name" value="Glyco_hydro_18"/>
    <property type="match status" value="1"/>
</dbReference>
<gene>
    <name evidence="16" type="ORF">RIF29_23585</name>
</gene>
<comment type="catalytic activity">
    <reaction evidence="1">
        <text>Random endo-hydrolysis of N-acetyl-beta-D-glucosaminide (1-&gt;4)-beta-linkages in chitin and chitodextrins.</text>
        <dbReference type="EC" id="3.2.1.14"/>
    </reaction>
</comment>
<sequence length="352" mass="38707">MASKLVLTLIVVVLVSLFASSFSYSSTITKSPYSSSSLPSSQKSRGGIAVYWGQNNGDGSLIETCDSNLYEIVLLAFLVQFGGNRQVKWNFAGHCGTQWHPCTELQPEIEYCQSKGIKVLLSLGGAYVAAYEYGLSSPQDAKNVAKYLYDNFLSGGYGPLGSVTLDGIDFDIEHTDFYWDNLAKELDTLRQPPNKRYYYLSAAPQCPTTPIPHLDKAIKTGLFDYVFVQFYNNPNSCSYSTLTGTKPVLDSWDKWTSLLPSNNTLFLGLPARPEAAPNGGYIPPEVVKSDVLPHIKKASNYGGVMIWNRYHDVEADFSRKILPDVPKPATNALVQSVSDAIFECVSAALNLN</sequence>
<evidence type="ECO:0000256" key="10">
    <source>
        <dbReference type="ARBA" id="ARBA00023295"/>
    </source>
</evidence>
<evidence type="ECO:0000259" key="15">
    <source>
        <dbReference type="PROSITE" id="PS51910"/>
    </source>
</evidence>
<keyword evidence="8" id="KW-1015">Disulfide bond</keyword>
<feature type="signal peptide" evidence="14">
    <location>
        <begin position="1"/>
        <end position="23"/>
    </location>
</feature>
<keyword evidence="5" id="KW-0964">Secreted</keyword>
<dbReference type="EMBL" id="JAYWIO010000004">
    <property type="protein sequence ID" value="KAK7270445.1"/>
    <property type="molecule type" value="Genomic_DNA"/>
</dbReference>
<evidence type="ECO:0000256" key="7">
    <source>
        <dbReference type="ARBA" id="ARBA00023024"/>
    </source>
</evidence>
<keyword evidence="14" id="KW-0732">Signal</keyword>
<dbReference type="FunFam" id="3.20.20.80:FF:000015">
    <property type="entry name" value="Acidic endochitinase SE2"/>
    <property type="match status" value="1"/>
</dbReference>